<organism evidence="1 2">
    <name type="scientific">Candidatus Accumulibacter phosphatis</name>
    <dbReference type="NCBI Taxonomy" id="327160"/>
    <lineage>
        <taxon>Bacteria</taxon>
        <taxon>Pseudomonadati</taxon>
        <taxon>Pseudomonadota</taxon>
        <taxon>Betaproteobacteria</taxon>
        <taxon>Candidatus Accumulibacter</taxon>
    </lineage>
</organism>
<sequence length="72" mass="8262">MPYDRTIDDSLVPIRLCEIDRVQAWTEKYETLPDLAVLFPVLDFSAWREEGDYARTVSLPLRSLAGGAEFNE</sequence>
<protein>
    <submittedName>
        <fullName evidence="1">Uncharacterized protein</fullName>
    </submittedName>
</protein>
<gene>
    <name evidence="1" type="ORF">CRU78_18530</name>
</gene>
<evidence type="ECO:0000313" key="1">
    <source>
        <dbReference type="EMBL" id="MQM32369.1"/>
    </source>
</evidence>
<name>A0A6A7RYA3_9PROT</name>
<proteinExistence type="predicted"/>
<comment type="caution">
    <text evidence="1">The sequence shown here is derived from an EMBL/GenBank/DDBJ whole genome shotgun (WGS) entry which is preliminary data.</text>
</comment>
<reference evidence="1 2" key="1">
    <citation type="submission" date="2017-09" db="EMBL/GenBank/DDBJ databases">
        <title>Metagenomic Analysis Reveals Denitrifying Candidatus Accumulibacter and Flanking Population as a Source of N2O.</title>
        <authorList>
            <person name="Gao H."/>
            <person name="Mao Y."/>
            <person name="Zhao X."/>
            <person name="Liu W.-T."/>
            <person name="Zhang T."/>
            <person name="Wells G."/>
        </authorList>
    </citation>
    <scope>NUCLEOTIDE SEQUENCE [LARGE SCALE GENOMIC DNA]</scope>
    <source>
        <strain evidence="1">CANDO_2_IC</strain>
    </source>
</reference>
<dbReference type="EMBL" id="PDHS01000508">
    <property type="protein sequence ID" value="MQM32369.1"/>
    <property type="molecule type" value="Genomic_DNA"/>
</dbReference>
<dbReference type="AlphaFoldDB" id="A0A6A7RYA3"/>
<dbReference type="Proteomes" id="UP000342300">
    <property type="component" value="Unassembled WGS sequence"/>
</dbReference>
<evidence type="ECO:0000313" key="2">
    <source>
        <dbReference type="Proteomes" id="UP000342300"/>
    </source>
</evidence>
<accession>A0A6A7RYA3</accession>